<evidence type="ECO:0000256" key="4">
    <source>
        <dbReference type="ARBA" id="ARBA00011988"/>
    </source>
</evidence>
<keyword evidence="11 15" id="KW-0448">Lipopolysaccharide biosynthesis</keyword>
<dbReference type="NCBIfam" id="NF002475">
    <property type="entry name" value="PRK01723.1"/>
    <property type="match status" value="1"/>
</dbReference>
<accession>A0ABV8QHA8</accession>
<evidence type="ECO:0000256" key="14">
    <source>
        <dbReference type="ARBA" id="ARBA00034417"/>
    </source>
</evidence>
<evidence type="ECO:0000256" key="10">
    <source>
        <dbReference type="ARBA" id="ARBA00022840"/>
    </source>
</evidence>
<comment type="function">
    <text evidence="15">Catalyzes the ATP-dependent phosphorylation of the 3-deoxy-D-manno-octulosonic acid (Kdo) residue in Kdo-lipid IV(A) at the 4-OH position.</text>
</comment>
<evidence type="ECO:0000256" key="15">
    <source>
        <dbReference type="HAMAP-Rule" id="MF_00521"/>
    </source>
</evidence>
<evidence type="ECO:0000256" key="12">
    <source>
        <dbReference type="ARBA" id="ARBA00023136"/>
    </source>
</evidence>
<dbReference type="Pfam" id="PF06293">
    <property type="entry name" value="Kdo"/>
    <property type="match status" value="1"/>
</dbReference>
<keyword evidence="12 15" id="KW-0472">Membrane</keyword>
<reference evidence="17" key="1">
    <citation type="journal article" date="2019" name="Int. J. Syst. Evol. Microbiol.">
        <title>The Global Catalogue of Microorganisms (GCM) 10K type strain sequencing project: providing services to taxonomists for standard genome sequencing and annotation.</title>
        <authorList>
            <consortium name="The Broad Institute Genomics Platform"/>
            <consortium name="The Broad Institute Genome Sequencing Center for Infectious Disease"/>
            <person name="Wu L."/>
            <person name="Ma J."/>
        </authorList>
    </citation>
    <scope>NUCLEOTIDE SEQUENCE [LARGE SCALE GENOMIC DNA]</scope>
    <source>
        <strain evidence="17">CECT 7297</strain>
    </source>
</reference>
<evidence type="ECO:0000256" key="1">
    <source>
        <dbReference type="ARBA" id="ARBA00004515"/>
    </source>
</evidence>
<evidence type="ECO:0000256" key="9">
    <source>
        <dbReference type="ARBA" id="ARBA00022777"/>
    </source>
</evidence>
<keyword evidence="17" id="KW-1185">Reference proteome</keyword>
<evidence type="ECO:0000256" key="8">
    <source>
        <dbReference type="ARBA" id="ARBA00022741"/>
    </source>
</evidence>
<dbReference type="RefSeq" id="WP_379886679.1">
    <property type="nucleotide sequence ID" value="NZ_JBHSDI010000012.1"/>
</dbReference>
<evidence type="ECO:0000256" key="7">
    <source>
        <dbReference type="ARBA" id="ARBA00022679"/>
    </source>
</evidence>
<dbReference type="InterPro" id="IPR022826">
    <property type="entry name" value="KDO_kinase"/>
</dbReference>
<evidence type="ECO:0000256" key="11">
    <source>
        <dbReference type="ARBA" id="ARBA00022985"/>
    </source>
</evidence>
<keyword evidence="9 15" id="KW-0418">Kinase</keyword>
<dbReference type="EMBL" id="JBHSDI010000012">
    <property type="protein sequence ID" value="MFC4259132.1"/>
    <property type="molecule type" value="Genomic_DNA"/>
</dbReference>
<evidence type="ECO:0000256" key="6">
    <source>
        <dbReference type="ARBA" id="ARBA00022519"/>
    </source>
</evidence>
<keyword evidence="10 15" id="KW-0067">ATP-binding</keyword>
<protein>
    <recommendedName>
        <fullName evidence="13 15">3-deoxy-D-manno-octulosonic acid kinase</fullName>
        <shortName evidence="15">Kdo kinase</shortName>
        <ecNumber evidence="4 15">2.7.1.166</ecNumber>
    </recommendedName>
</protein>
<organism evidence="16 17">
    <name type="scientific">Marinobacter lacisalsi</name>
    <dbReference type="NCBI Taxonomy" id="475979"/>
    <lineage>
        <taxon>Bacteria</taxon>
        <taxon>Pseudomonadati</taxon>
        <taxon>Pseudomonadota</taxon>
        <taxon>Gammaproteobacteria</taxon>
        <taxon>Pseudomonadales</taxon>
        <taxon>Marinobacteraceae</taxon>
        <taxon>Marinobacter</taxon>
    </lineage>
</organism>
<dbReference type="SUPFAM" id="SSF56112">
    <property type="entry name" value="Protein kinase-like (PK-like)"/>
    <property type="match status" value="1"/>
</dbReference>
<comment type="similarity">
    <text evidence="3 15">Belongs to the protein kinase superfamily. KdkA/RfaP family.</text>
</comment>
<evidence type="ECO:0000256" key="13">
    <source>
        <dbReference type="ARBA" id="ARBA00029511"/>
    </source>
</evidence>
<dbReference type="Proteomes" id="UP001595798">
    <property type="component" value="Unassembled WGS sequence"/>
</dbReference>
<evidence type="ECO:0000256" key="3">
    <source>
        <dbReference type="ARBA" id="ARBA00010327"/>
    </source>
</evidence>
<keyword evidence="8 15" id="KW-0547">Nucleotide-binding</keyword>
<feature type="active site" evidence="15">
    <location>
        <position position="154"/>
    </location>
</feature>
<sequence length="236" mass="27001">MLVVNPAYKAVTEAWFDPAHWGTRAKPVSAGGRGSAWFLETDQGDMVLRHYRRGGLVARISERSYIFTGRRRTRSCQEFHLLKTLHDRGLPVPEPVAAWWGERRGLWYQAAILVRRIDCAVPLPEAPKLAYAALWHQLGGMIRRFHDAGLDHVDLNCDNILVAGGELYLIDLDRCRLRVGSDEAAWKADNLQRLRRSVEKRVVQVTEPQRNSLWEYLCEGYHRRPLSGSLAGQDYL</sequence>
<dbReference type="InterPro" id="IPR011009">
    <property type="entry name" value="Kinase-like_dom_sf"/>
</dbReference>
<keyword evidence="6 15" id="KW-0997">Cell inner membrane</keyword>
<dbReference type="EC" id="2.7.1.166" evidence="4 15"/>
<comment type="subcellular location">
    <subcellularLocation>
        <location evidence="1 15">Cell inner membrane</location>
        <topology evidence="1 15">Peripheral membrane protein</topology>
        <orientation evidence="1 15">Cytoplasmic side</orientation>
    </subcellularLocation>
</comment>
<evidence type="ECO:0000313" key="16">
    <source>
        <dbReference type="EMBL" id="MFC4259132.1"/>
    </source>
</evidence>
<keyword evidence="5 15" id="KW-1003">Cell membrane</keyword>
<comment type="catalytic activity">
    <reaction evidence="14 15">
        <text>an alpha-Kdo-(2-&gt;6)-lipid IVA + ATP = a 4-O-phospho-alpha-Kdo-(2-&gt;6)-lipid IVA + ADP + H(+)</text>
        <dbReference type="Rhea" id="RHEA:74271"/>
        <dbReference type="ChEBI" id="CHEBI:15378"/>
        <dbReference type="ChEBI" id="CHEBI:30616"/>
        <dbReference type="ChEBI" id="CHEBI:176428"/>
        <dbReference type="ChEBI" id="CHEBI:193140"/>
        <dbReference type="ChEBI" id="CHEBI:456216"/>
        <dbReference type="EC" id="2.7.1.166"/>
    </reaction>
</comment>
<comment type="pathway">
    <text evidence="2 15">Bacterial outer membrane biogenesis; LPS core biosynthesis.</text>
</comment>
<dbReference type="HAMAP" id="MF_00521">
    <property type="entry name" value="KDO_kinase"/>
    <property type="match status" value="1"/>
</dbReference>
<gene>
    <name evidence="15" type="primary">kdkA</name>
    <name evidence="16" type="ORF">ACFOZ5_08840</name>
</gene>
<evidence type="ECO:0000313" key="17">
    <source>
        <dbReference type="Proteomes" id="UP001595798"/>
    </source>
</evidence>
<comment type="caution">
    <text evidence="16">The sequence shown here is derived from an EMBL/GenBank/DDBJ whole genome shotgun (WGS) entry which is preliminary data.</text>
</comment>
<dbReference type="Gene3D" id="3.30.200.20">
    <property type="entry name" value="Phosphorylase Kinase, domain 1"/>
    <property type="match status" value="1"/>
</dbReference>
<dbReference type="Gene3D" id="1.10.510.10">
    <property type="entry name" value="Transferase(Phosphotransferase) domain 1"/>
    <property type="match status" value="1"/>
</dbReference>
<name>A0ABV8QHA8_9GAMM</name>
<proteinExistence type="inferred from homology"/>
<evidence type="ECO:0000256" key="2">
    <source>
        <dbReference type="ARBA" id="ARBA00004713"/>
    </source>
</evidence>
<keyword evidence="7 15" id="KW-0808">Transferase</keyword>
<dbReference type="GO" id="GO:0016301">
    <property type="term" value="F:kinase activity"/>
    <property type="evidence" value="ECO:0007669"/>
    <property type="project" value="UniProtKB-KW"/>
</dbReference>
<evidence type="ECO:0000256" key="5">
    <source>
        <dbReference type="ARBA" id="ARBA00022475"/>
    </source>
</evidence>